<dbReference type="AlphaFoldDB" id="A0A8T2FM76"/>
<gene>
    <name evidence="2" type="ORF">ISN45_At02g004740</name>
</gene>
<name>A0A8T2FM76_9BRAS</name>
<sequence>MRILHWNCQGLRNPLTIPFLKDINCKYKIDILFLVETKNKDAYVQRLCTDLHFHHHFLISPDGLSGGLVIFWRDTIKCEFLSSPTLYYTNMYITDDHSYFCLTYIYGHPERTPRQQLWNKLELLARGGLFQNKPRVILGDFNEIKQNSEKLGGPMRPEWQFTNFPRMIKVAGLHEVKTFGGPYTWVGNRSSGPVKSKLDRVLATATWKEQYPKAFAHLLEWVGSDHRPLLLQTEDNKWRGKKLFRYDNRWRFQKDVHLAIQNTWAQNCCQLPPHQFHEALKRCKNSLSTWKSEHHLNSQKKIHQLQTSLHQAYDSLPIDYNYISSLKAKLQNEYRLEEEF</sequence>
<keyword evidence="2" id="KW-0540">Nuclease</keyword>
<proteinExistence type="predicted"/>
<dbReference type="InterPro" id="IPR005135">
    <property type="entry name" value="Endo/exonuclease/phosphatase"/>
</dbReference>
<dbReference type="GO" id="GO:0004519">
    <property type="term" value="F:endonuclease activity"/>
    <property type="evidence" value="ECO:0007669"/>
    <property type="project" value="UniProtKB-KW"/>
</dbReference>
<dbReference type="PANTHER" id="PTHR33710">
    <property type="entry name" value="BNAC02G09200D PROTEIN"/>
    <property type="match status" value="1"/>
</dbReference>
<keyword evidence="3" id="KW-1185">Reference proteome</keyword>
<dbReference type="Proteomes" id="UP000694240">
    <property type="component" value="Chromosome 2"/>
</dbReference>
<comment type="caution">
    <text evidence="2">The sequence shown here is derived from an EMBL/GenBank/DDBJ whole genome shotgun (WGS) entry which is preliminary data.</text>
</comment>
<organism evidence="2 3">
    <name type="scientific">Arabidopsis thaliana x Arabidopsis arenosa</name>
    <dbReference type="NCBI Taxonomy" id="1240361"/>
    <lineage>
        <taxon>Eukaryota</taxon>
        <taxon>Viridiplantae</taxon>
        <taxon>Streptophyta</taxon>
        <taxon>Embryophyta</taxon>
        <taxon>Tracheophyta</taxon>
        <taxon>Spermatophyta</taxon>
        <taxon>Magnoliopsida</taxon>
        <taxon>eudicotyledons</taxon>
        <taxon>Gunneridae</taxon>
        <taxon>Pentapetalae</taxon>
        <taxon>rosids</taxon>
        <taxon>malvids</taxon>
        <taxon>Brassicales</taxon>
        <taxon>Brassicaceae</taxon>
        <taxon>Camelineae</taxon>
        <taxon>Arabidopsis</taxon>
    </lineage>
</organism>
<evidence type="ECO:0000259" key="1">
    <source>
        <dbReference type="Pfam" id="PF03372"/>
    </source>
</evidence>
<keyword evidence="2" id="KW-0255">Endonuclease</keyword>
<dbReference type="EMBL" id="JAEFBK010000002">
    <property type="protein sequence ID" value="KAG7635974.1"/>
    <property type="molecule type" value="Genomic_DNA"/>
</dbReference>
<accession>A0A8T2FM76</accession>
<dbReference type="PANTHER" id="PTHR33710:SF71">
    <property type="entry name" value="ENDONUCLEASE_EXONUCLEASE_PHOSPHATASE DOMAIN-CONTAINING PROTEIN"/>
    <property type="match status" value="1"/>
</dbReference>
<reference evidence="2 3" key="1">
    <citation type="submission" date="2020-12" db="EMBL/GenBank/DDBJ databases">
        <title>Concerted genomic and epigenomic changes stabilize Arabidopsis allopolyploids.</title>
        <authorList>
            <person name="Chen Z."/>
        </authorList>
    </citation>
    <scope>NUCLEOTIDE SEQUENCE [LARGE SCALE GENOMIC DNA]</scope>
    <source>
        <strain evidence="2">Allo738</strain>
        <tissue evidence="2">Leaf</tissue>
    </source>
</reference>
<dbReference type="Pfam" id="PF03372">
    <property type="entry name" value="Exo_endo_phos"/>
    <property type="match status" value="1"/>
</dbReference>
<keyword evidence="2" id="KW-0378">Hydrolase</keyword>
<protein>
    <submittedName>
        <fullName evidence="2">Endonuclease/exonuclease/phosphatase</fullName>
    </submittedName>
</protein>
<evidence type="ECO:0000313" key="3">
    <source>
        <dbReference type="Proteomes" id="UP000694240"/>
    </source>
</evidence>
<evidence type="ECO:0000313" key="2">
    <source>
        <dbReference type="EMBL" id="KAG7635974.1"/>
    </source>
</evidence>
<feature type="domain" description="Endonuclease/exonuclease/phosphatase" evidence="1">
    <location>
        <begin position="5"/>
        <end position="226"/>
    </location>
</feature>